<dbReference type="GeneID" id="20213431"/>
<dbReference type="Pfam" id="PF25408">
    <property type="entry name" value="AAA_lid_NAV1"/>
    <property type="match status" value="1"/>
</dbReference>
<dbReference type="GO" id="GO:0016887">
    <property type="term" value="F:ATP hydrolysis activity"/>
    <property type="evidence" value="ECO:0007669"/>
    <property type="project" value="InterPro"/>
</dbReference>
<dbReference type="InterPro" id="IPR027417">
    <property type="entry name" value="P-loop_NTPase"/>
</dbReference>
<dbReference type="STRING" id="6412.T1FX83"/>
<dbReference type="SUPFAM" id="SSF52540">
    <property type="entry name" value="P-loop containing nucleoside triphosphate hydrolases"/>
    <property type="match status" value="1"/>
</dbReference>
<dbReference type="HOGENOM" id="CLU_001002_0_0_1"/>
<evidence type="ECO:0000313" key="4">
    <source>
        <dbReference type="EnsemblMetazoa" id="HelroP62952"/>
    </source>
</evidence>
<reference evidence="4" key="3">
    <citation type="submission" date="2015-06" db="UniProtKB">
        <authorList>
            <consortium name="EnsemblMetazoa"/>
        </authorList>
    </citation>
    <scope>IDENTIFICATION</scope>
</reference>
<dbReference type="PANTHER" id="PTHR12784">
    <property type="entry name" value="STEERIN"/>
    <property type="match status" value="1"/>
</dbReference>
<keyword evidence="1" id="KW-0175">Coiled coil</keyword>
<dbReference type="eggNOG" id="ENOG502QPT3">
    <property type="taxonomic scope" value="Eukaryota"/>
</dbReference>
<dbReference type="InterPro" id="IPR003959">
    <property type="entry name" value="ATPase_AAA_core"/>
</dbReference>
<sequence>QNYLVRIDPEEHLGLDHTSIQHLHIGDLKWTIDGPSPPMSPSSYLIGYNDSVSLTLKGVDENRLDSLSFETMISRSILERYVSLMTEFKRVIFCGPSGTGKTYLALKLAQYMSDRLAKEGRQPKMSLFNVDHKSSKELRQYLSSIAQDSTAAAAAAATAENGNSDNAFQDNVIILDNLHHVVSVADVFNGFISMGNQNSPYVIGTMNQVSSSSASTNLQLHHMFRWVLYSNHIKPVHGFLGRFLRRHLVEREVLEIDDEEELKKMIDWIPQVWQHVNRLLEMHNSSEVTLGPQLYLSCPMASQLIKLWFTDLWNYSIFPYIVEAIKEGIQTYGCRAVWEDPTDWIVRTCPWSSEASTQFLHLRPEDVGYDMTQQQHSLVTSNNNNASNNSINNNTGSAAFHNNINNNLYINNCADDGSHSAKISNTDPLVGCEDFEI</sequence>
<dbReference type="PANTHER" id="PTHR12784:SF28">
    <property type="entry name" value="PROTEIN SICKIE"/>
    <property type="match status" value="1"/>
</dbReference>
<dbReference type="EnsemblMetazoa" id="HelroT62952">
    <property type="protein sequence ID" value="HelroP62952"/>
    <property type="gene ID" value="HelroG62952"/>
</dbReference>
<protein>
    <recommendedName>
        <fullName evidence="2">AAA+ ATPase domain-containing protein</fullName>
    </recommendedName>
</protein>
<evidence type="ECO:0000313" key="5">
    <source>
        <dbReference type="Proteomes" id="UP000015101"/>
    </source>
</evidence>
<dbReference type="Pfam" id="PF00004">
    <property type="entry name" value="AAA"/>
    <property type="match status" value="1"/>
</dbReference>
<organism evidence="4 5">
    <name type="scientific">Helobdella robusta</name>
    <name type="common">Californian leech</name>
    <dbReference type="NCBI Taxonomy" id="6412"/>
    <lineage>
        <taxon>Eukaryota</taxon>
        <taxon>Metazoa</taxon>
        <taxon>Spiralia</taxon>
        <taxon>Lophotrochozoa</taxon>
        <taxon>Annelida</taxon>
        <taxon>Clitellata</taxon>
        <taxon>Hirudinea</taxon>
        <taxon>Rhynchobdellida</taxon>
        <taxon>Glossiphoniidae</taxon>
        <taxon>Helobdella</taxon>
    </lineage>
</organism>
<evidence type="ECO:0000259" key="2">
    <source>
        <dbReference type="SMART" id="SM00382"/>
    </source>
</evidence>
<reference evidence="3 5" key="2">
    <citation type="journal article" date="2013" name="Nature">
        <title>Insights into bilaterian evolution from three spiralian genomes.</title>
        <authorList>
            <person name="Simakov O."/>
            <person name="Marletaz F."/>
            <person name="Cho S.J."/>
            <person name="Edsinger-Gonzales E."/>
            <person name="Havlak P."/>
            <person name="Hellsten U."/>
            <person name="Kuo D.H."/>
            <person name="Larsson T."/>
            <person name="Lv J."/>
            <person name="Arendt D."/>
            <person name="Savage R."/>
            <person name="Osoegawa K."/>
            <person name="de Jong P."/>
            <person name="Grimwood J."/>
            <person name="Chapman J.A."/>
            <person name="Shapiro H."/>
            <person name="Aerts A."/>
            <person name="Otillar R.P."/>
            <person name="Terry A.Y."/>
            <person name="Boore J.L."/>
            <person name="Grigoriev I.V."/>
            <person name="Lindberg D.R."/>
            <person name="Seaver E.C."/>
            <person name="Weisblat D.A."/>
            <person name="Putnam N.H."/>
            <person name="Rokhsar D.S."/>
        </authorList>
    </citation>
    <scope>NUCLEOTIDE SEQUENCE</scope>
</reference>
<evidence type="ECO:0000313" key="3">
    <source>
        <dbReference type="EMBL" id="ESO12616.1"/>
    </source>
</evidence>
<dbReference type="Proteomes" id="UP000015101">
    <property type="component" value="Unassembled WGS sequence"/>
</dbReference>
<dbReference type="InterPro" id="IPR057568">
    <property type="entry name" value="CortBP2_NAV1-like_AAA_lid"/>
</dbReference>
<dbReference type="OrthoDB" id="2161974at2759"/>
<dbReference type="OMA" id="VEWISKV"/>
<dbReference type="CTD" id="20213431"/>
<dbReference type="Gene3D" id="3.40.50.300">
    <property type="entry name" value="P-loop containing nucleotide triphosphate hydrolases"/>
    <property type="match status" value="1"/>
</dbReference>
<dbReference type="AlphaFoldDB" id="T1FX83"/>
<gene>
    <name evidence="4" type="primary">20213431</name>
    <name evidence="3" type="ORF">HELRODRAFT_62952</name>
</gene>
<reference evidence="5" key="1">
    <citation type="submission" date="2012-12" db="EMBL/GenBank/DDBJ databases">
        <authorList>
            <person name="Hellsten U."/>
            <person name="Grimwood J."/>
            <person name="Chapman J.A."/>
            <person name="Shapiro H."/>
            <person name="Aerts A."/>
            <person name="Otillar R.P."/>
            <person name="Terry A.Y."/>
            <person name="Boore J.L."/>
            <person name="Simakov O."/>
            <person name="Marletaz F."/>
            <person name="Cho S.-J."/>
            <person name="Edsinger-Gonzales E."/>
            <person name="Havlak P."/>
            <person name="Kuo D.-H."/>
            <person name="Larsson T."/>
            <person name="Lv J."/>
            <person name="Arendt D."/>
            <person name="Savage R."/>
            <person name="Osoegawa K."/>
            <person name="de Jong P."/>
            <person name="Lindberg D.R."/>
            <person name="Seaver E.C."/>
            <person name="Weisblat D.A."/>
            <person name="Putnam N.H."/>
            <person name="Grigoriev I.V."/>
            <person name="Rokhsar D.S."/>
        </authorList>
    </citation>
    <scope>NUCLEOTIDE SEQUENCE</scope>
</reference>
<dbReference type="InterPro" id="IPR039041">
    <property type="entry name" value="Nav/unc-53"/>
</dbReference>
<accession>T1FX83</accession>
<dbReference type="FunFam" id="3.40.50.300:FF:003050">
    <property type="entry name" value="AAA protein"/>
    <property type="match status" value="1"/>
</dbReference>
<dbReference type="RefSeq" id="XP_009009336.1">
    <property type="nucleotide sequence ID" value="XM_009011088.1"/>
</dbReference>
<evidence type="ECO:0000256" key="1">
    <source>
        <dbReference type="ARBA" id="ARBA00023054"/>
    </source>
</evidence>
<name>T1FX83_HELRO</name>
<dbReference type="GO" id="GO:0005524">
    <property type="term" value="F:ATP binding"/>
    <property type="evidence" value="ECO:0007669"/>
    <property type="project" value="InterPro"/>
</dbReference>
<dbReference type="InParanoid" id="T1FX83"/>
<dbReference type="EMBL" id="KB095811">
    <property type="protein sequence ID" value="ESO12616.1"/>
    <property type="molecule type" value="Genomic_DNA"/>
</dbReference>
<keyword evidence="5" id="KW-1185">Reference proteome</keyword>
<dbReference type="EMBL" id="AMQM01000209">
    <property type="status" value="NOT_ANNOTATED_CDS"/>
    <property type="molecule type" value="Genomic_DNA"/>
</dbReference>
<feature type="domain" description="AAA+ ATPase" evidence="2">
    <location>
        <begin position="87"/>
        <end position="237"/>
    </location>
</feature>
<dbReference type="SMART" id="SM00382">
    <property type="entry name" value="AAA"/>
    <property type="match status" value="1"/>
</dbReference>
<dbReference type="GO" id="GO:0022008">
    <property type="term" value="P:neurogenesis"/>
    <property type="evidence" value="ECO:0007669"/>
    <property type="project" value="InterPro"/>
</dbReference>
<proteinExistence type="predicted"/>
<dbReference type="InterPro" id="IPR003593">
    <property type="entry name" value="AAA+_ATPase"/>
</dbReference>
<dbReference type="KEGG" id="hro:HELRODRAFT_62952"/>